<dbReference type="AlphaFoldDB" id="A0A6J7GIS5"/>
<gene>
    <name evidence="1" type="ORF">UFOPK3610_00603</name>
</gene>
<accession>A0A6J7GIS5</accession>
<organism evidence="1">
    <name type="scientific">freshwater metagenome</name>
    <dbReference type="NCBI Taxonomy" id="449393"/>
    <lineage>
        <taxon>unclassified sequences</taxon>
        <taxon>metagenomes</taxon>
        <taxon>ecological metagenomes</taxon>
    </lineage>
</organism>
<name>A0A6J7GIS5_9ZZZZ</name>
<reference evidence="1" key="1">
    <citation type="submission" date="2020-05" db="EMBL/GenBank/DDBJ databases">
        <authorList>
            <person name="Chiriac C."/>
            <person name="Salcher M."/>
            <person name="Ghai R."/>
            <person name="Kavagutti S V."/>
        </authorList>
    </citation>
    <scope>NUCLEOTIDE SEQUENCE</scope>
</reference>
<proteinExistence type="predicted"/>
<evidence type="ECO:0000313" key="1">
    <source>
        <dbReference type="EMBL" id="CAB4908271.1"/>
    </source>
</evidence>
<protein>
    <submittedName>
        <fullName evidence="1">Unannotated protein</fullName>
    </submittedName>
</protein>
<sequence>MHTGQMLTRFTVLSAAALLPLATLIPMTAASAAPEISTGAAQQYVGCTWQLGHKDQTLACGQTFSKTGVAAFSQCWRFRPAPASVQRRVGSEWVRTSLRVRTFAKADSCNANVSWRSMVVVPVTGRHPGKTTTYKIVLPATDNYRLTTLLFGVCVVTVGTTTPCV</sequence>
<dbReference type="EMBL" id="CAFBMR010000014">
    <property type="protein sequence ID" value="CAB4908271.1"/>
    <property type="molecule type" value="Genomic_DNA"/>
</dbReference>